<gene>
    <name evidence="2" type="ORF">GALMADRAFT_208657</name>
</gene>
<proteinExistence type="predicted"/>
<feature type="region of interest" description="Disordered" evidence="1">
    <location>
        <begin position="91"/>
        <end position="120"/>
    </location>
</feature>
<evidence type="ECO:0000313" key="3">
    <source>
        <dbReference type="Proteomes" id="UP000027222"/>
    </source>
</evidence>
<protein>
    <submittedName>
        <fullName evidence="2">Uncharacterized protein</fullName>
    </submittedName>
</protein>
<keyword evidence="3" id="KW-1185">Reference proteome</keyword>
<dbReference type="HOGENOM" id="CLU_2049872_0_0_1"/>
<dbReference type="AlphaFoldDB" id="A0A067TH07"/>
<reference evidence="3" key="1">
    <citation type="journal article" date="2014" name="Proc. Natl. Acad. Sci. U.S.A.">
        <title>Extensive sampling of basidiomycete genomes demonstrates inadequacy of the white-rot/brown-rot paradigm for wood decay fungi.</title>
        <authorList>
            <person name="Riley R."/>
            <person name="Salamov A.A."/>
            <person name="Brown D.W."/>
            <person name="Nagy L.G."/>
            <person name="Floudas D."/>
            <person name="Held B.W."/>
            <person name="Levasseur A."/>
            <person name="Lombard V."/>
            <person name="Morin E."/>
            <person name="Otillar R."/>
            <person name="Lindquist E.A."/>
            <person name="Sun H."/>
            <person name="LaButti K.M."/>
            <person name="Schmutz J."/>
            <person name="Jabbour D."/>
            <person name="Luo H."/>
            <person name="Baker S.E."/>
            <person name="Pisabarro A.G."/>
            <person name="Walton J.D."/>
            <person name="Blanchette R.A."/>
            <person name="Henrissat B."/>
            <person name="Martin F."/>
            <person name="Cullen D."/>
            <person name="Hibbett D.S."/>
            <person name="Grigoriev I.V."/>
        </authorList>
    </citation>
    <scope>NUCLEOTIDE SEQUENCE [LARGE SCALE GENOMIC DNA]</scope>
    <source>
        <strain evidence="3">CBS 339.88</strain>
    </source>
</reference>
<evidence type="ECO:0000256" key="1">
    <source>
        <dbReference type="SAM" id="MobiDB-lite"/>
    </source>
</evidence>
<evidence type="ECO:0000313" key="2">
    <source>
        <dbReference type="EMBL" id="KDR79204.1"/>
    </source>
</evidence>
<organism evidence="2 3">
    <name type="scientific">Galerina marginata (strain CBS 339.88)</name>
    <dbReference type="NCBI Taxonomy" id="685588"/>
    <lineage>
        <taxon>Eukaryota</taxon>
        <taxon>Fungi</taxon>
        <taxon>Dikarya</taxon>
        <taxon>Basidiomycota</taxon>
        <taxon>Agaricomycotina</taxon>
        <taxon>Agaricomycetes</taxon>
        <taxon>Agaricomycetidae</taxon>
        <taxon>Agaricales</taxon>
        <taxon>Agaricineae</taxon>
        <taxon>Strophariaceae</taxon>
        <taxon>Galerina</taxon>
    </lineage>
</organism>
<dbReference type="EMBL" id="KL142373">
    <property type="protein sequence ID" value="KDR79204.1"/>
    <property type="molecule type" value="Genomic_DNA"/>
</dbReference>
<feature type="region of interest" description="Disordered" evidence="1">
    <location>
        <begin position="1"/>
        <end position="33"/>
    </location>
</feature>
<feature type="compositionally biased region" description="Basic residues" evidence="1">
    <location>
        <begin position="98"/>
        <end position="111"/>
    </location>
</feature>
<name>A0A067TH07_GALM3</name>
<sequence>MQNQPGPKASSSKISEQAMGAMEAALSSMQVNPAQSQVTNNPLAAPARYLGFSSIVDNMEATLSYLFVSDGNDEPRSQNLALDEALEMDWAEDGVKDHHPHHRLPGGNRKRPPSECSEDG</sequence>
<dbReference type="Proteomes" id="UP000027222">
    <property type="component" value="Unassembled WGS sequence"/>
</dbReference>
<accession>A0A067TH07</accession>
<feature type="compositionally biased region" description="Polar residues" evidence="1">
    <location>
        <begin position="1"/>
        <end position="15"/>
    </location>
</feature>